<gene>
    <name evidence="2" type="ORF">Lwal_3259</name>
</gene>
<dbReference type="Gene3D" id="3.40.50.300">
    <property type="entry name" value="P-loop containing nucleotide triphosphate hydrolases"/>
    <property type="match status" value="1"/>
</dbReference>
<accession>A0A0W1A1G5</accession>
<dbReference type="Pfam" id="PF01695">
    <property type="entry name" value="IstB_IS21"/>
    <property type="match status" value="1"/>
</dbReference>
<evidence type="ECO:0000313" key="2">
    <source>
        <dbReference type="EMBL" id="KTD75218.1"/>
    </source>
</evidence>
<dbReference type="AlphaFoldDB" id="A0A0W1A1G5"/>
<keyword evidence="3" id="KW-1185">Reference proteome</keyword>
<name>A0A0W1A1G5_9GAMM</name>
<organism evidence="2 3">
    <name type="scientific">Legionella waltersii</name>
    <dbReference type="NCBI Taxonomy" id="66969"/>
    <lineage>
        <taxon>Bacteria</taxon>
        <taxon>Pseudomonadati</taxon>
        <taxon>Pseudomonadota</taxon>
        <taxon>Gammaproteobacteria</taxon>
        <taxon>Legionellales</taxon>
        <taxon>Legionellaceae</taxon>
        <taxon>Legionella</taxon>
    </lineage>
</organism>
<protein>
    <submittedName>
        <fullName evidence="2">Transposase/IS protein</fullName>
    </submittedName>
</protein>
<reference evidence="2 3" key="1">
    <citation type="submission" date="2015-11" db="EMBL/GenBank/DDBJ databases">
        <title>Genomic analysis of 38 Legionella species identifies large and diverse effector repertoires.</title>
        <authorList>
            <person name="Burstein D."/>
            <person name="Amaro F."/>
            <person name="Zusman T."/>
            <person name="Lifshitz Z."/>
            <person name="Cohen O."/>
            <person name="Gilbert J.A."/>
            <person name="Pupko T."/>
            <person name="Shuman H.A."/>
            <person name="Segal G."/>
        </authorList>
    </citation>
    <scope>NUCLEOTIDE SEQUENCE [LARGE SCALE GENOMIC DNA]</scope>
    <source>
        <strain evidence="2 3">ATCC 51914</strain>
    </source>
</reference>
<dbReference type="InterPro" id="IPR027417">
    <property type="entry name" value="P-loop_NTPase"/>
</dbReference>
<dbReference type="GO" id="GO:0005524">
    <property type="term" value="F:ATP binding"/>
    <property type="evidence" value="ECO:0007669"/>
    <property type="project" value="InterPro"/>
</dbReference>
<comment type="caution">
    <text evidence="2">The sequence shown here is derived from an EMBL/GenBank/DDBJ whole genome shotgun (WGS) entry which is preliminary data.</text>
</comment>
<dbReference type="PATRIC" id="fig|66969.6.peg.3552"/>
<feature type="domain" description="IstB-like ATP-binding" evidence="1">
    <location>
        <begin position="6"/>
        <end position="118"/>
    </location>
</feature>
<evidence type="ECO:0000259" key="1">
    <source>
        <dbReference type="Pfam" id="PF01695"/>
    </source>
</evidence>
<proteinExistence type="predicted"/>
<dbReference type="SUPFAM" id="SSF52540">
    <property type="entry name" value="P-loop containing nucleoside triphosphate hydrolases"/>
    <property type="match status" value="1"/>
</dbReference>
<dbReference type="EMBL" id="LNZB01000060">
    <property type="protein sequence ID" value="KTD75218.1"/>
    <property type="molecule type" value="Genomic_DNA"/>
</dbReference>
<dbReference type="STRING" id="66969.Lwal_3259"/>
<sequence>MKLGARYIRLPKLFQTLDIAKADGSYTKLLEQIAKTPLLVLDDWGVAQMTDSNRRDFLELIDDRYQHSSTLITSQLPVSLWHDSIGDATLGDAILDRLIHNAHRIELTGDSMRKNKTQKVEKKEN</sequence>
<dbReference type="Proteomes" id="UP000054729">
    <property type="component" value="Unassembled WGS sequence"/>
</dbReference>
<dbReference type="InterPro" id="IPR002611">
    <property type="entry name" value="IstB_ATP-bd"/>
</dbReference>
<evidence type="ECO:0000313" key="3">
    <source>
        <dbReference type="Proteomes" id="UP000054729"/>
    </source>
</evidence>